<gene>
    <name evidence="1" type="ORF">K488DRAFT_77421</name>
</gene>
<dbReference type="Proteomes" id="UP000814128">
    <property type="component" value="Unassembled WGS sequence"/>
</dbReference>
<sequence>MHRGLRATVHLLTAPRLGVKPSRPILDYRGIAENAEAKSQNIIKRNSKLPDDTIPRIVALHHQFATLTTEVNAKRSLQSTISDRVRDAKTDDARTAARAEATLLKGELKGLQAKLDAVHEDLLNLAILVPNDAHPDVPVGPEENAVTLSTHGPPPTPADRARDHMAIAGALDLVDGEAGAMAAGSSFYFLRNEAALLELALVSYALSIATKHGFTFVTTPDVVYANNAVRCGFHHRDAATQTYHIETKPDSPKLVLAGTAEIPLAAMFGRQVIPKKDLPKLFVGLGHAFRAEAGAKGAEAHGLYRVHQFTKLELFAVTTPEQSESMFERMKGVQLEIFSGLGFPFRVLDMPTEQLGAPAYRKYDVEAWMPGRGAWGEISSASNCTDYQARRFHIKCYSTPKPGEHLYSFAHTLNGTAAAVPRLIIALLENGARFEGETVVGLDLPEVLRPYWVHNPARDIIHWV</sequence>
<proteinExistence type="predicted"/>
<reference evidence="1" key="2">
    <citation type="journal article" date="2022" name="New Phytol.">
        <title>Evolutionary transition to the ectomycorrhizal habit in the genomes of a hyperdiverse lineage of mushroom-forming fungi.</title>
        <authorList>
            <person name="Looney B."/>
            <person name="Miyauchi S."/>
            <person name="Morin E."/>
            <person name="Drula E."/>
            <person name="Courty P.E."/>
            <person name="Kohler A."/>
            <person name="Kuo A."/>
            <person name="LaButti K."/>
            <person name="Pangilinan J."/>
            <person name="Lipzen A."/>
            <person name="Riley R."/>
            <person name="Andreopoulos W."/>
            <person name="He G."/>
            <person name="Johnson J."/>
            <person name="Nolan M."/>
            <person name="Tritt A."/>
            <person name="Barry K.W."/>
            <person name="Grigoriev I.V."/>
            <person name="Nagy L.G."/>
            <person name="Hibbett D."/>
            <person name="Henrissat B."/>
            <person name="Matheny P.B."/>
            <person name="Labbe J."/>
            <person name="Martin F.M."/>
        </authorList>
    </citation>
    <scope>NUCLEOTIDE SEQUENCE</scope>
    <source>
        <strain evidence="1">EC-137</strain>
    </source>
</reference>
<evidence type="ECO:0000313" key="2">
    <source>
        <dbReference type="Proteomes" id="UP000814128"/>
    </source>
</evidence>
<dbReference type="EMBL" id="MU273505">
    <property type="protein sequence ID" value="KAI0034163.1"/>
    <property type="molecule type" value="Genomic_DNA"/>
</dbReference>
<organism evidence="1 2">
    <name type="scientific">Vararia minispora EC-137</name>
    <dbReference type="NCBI Taxonomy" id="1314806"/>
    <lineage>
        <taxon>Eukaryota</taxon>
        <taxon>Fungi</taxon>
        <taxon>Dikarya</taxon>
        <taxon>Basidiomycota</taxon>
        <taxon>Agaricomycotina</taxon>
        <taxon>Agaricomycetes</taxon>
        <taxon>Russulales</taxon>
        <taxon>Lachnocladiaceae</taxon>
        <taxon>Vararia</taxon>
    </lineage>
</organism>
<name>A0ACB8QRL1_9AGAM</name>
<evidence type="ECO:0000313" key="1">
    <source>
        <dbReference type="EMBL" id="KAI0034163.1"/>
    </source>
</evidence>
<protein>
    <submittedName>
        <fullName evidence="1">Seryl-tRNA synthetase</fullName>
    </submittedName>
</protein>
<reference evidence="1" key="1">
    <citation type="submission" date="2021-02" db="EMBL/GenBank/DDBJ databases">
        <authorList>
            <consortium name="DOE Joint Genome Institute"/>
            <person name="Ahrendt S."/>
            <person name="Looney B.P."/>
            <person name="Miyauchi S."/>
            <person name="Morin E."/>
            <person name="Drula E."/>
            <person name="Courty P.E."/>
            <person name="Chicoki N."/>
            <person name="Fauchery L."/>
            <person name="Kohler A."/>
            <person name="Kuo A."/>
            <person name="Labutti K."/>
            <person name="Pangilinan J."/>
            <person name="Lipzen A."/>
            <person name="Riley R."/>
            <person name="Andreopoulos W."/>
            <person name="He G."/>
            <person name="Johnson J."/>
            <person name="Barry K.W."/>
            <person name="Grigoriev I.V."/>
            <person name="Nagy L."/>
            <person name="Hibbett D."/>
            <person name="Henrissat B."/>
            <person name="Matheny P.B."/>
            <person name="Labbe J."/>
            <person name="Martin F."/>
        </authorList>
    </citation>
    <scope>NUCLEOTIDE SEQUENCE</scope>
    <source>
        <strain evidence="1">EC-137</strain>
    </source>
</reference>
<accession>A0ACB8QRL1</accession>
<keyword evidence="2" id="KW-1185">Reference proteome</keyword>
<comment type="caution">
    <text evidence="1">The sequence shown here is derived from an EMBL/GenBank/DDBJ whole genome shotgun (WGS) entry which is preliminary data.</text>
</comment>